<dbReference type="InterPro" id="IPR036388">
    <property type="entry name" value="WH-like_DNA-bd_sf"/>
</dbReference>
<dbReference type="InterPro" id="IPR007627">
    <property type="entry name" value="RNA_pol_sigma70_r2"/>
</dbReference>
<dbReference type="Pfam" id="PF04542">
    <property type="entry name" value="Sigma70_r2"/>
    <property type="match status" value="1"/>
</dbReference>
<evidence type="ECO:0000259" key="7">
    <source>
        <dbReference type="Pfam" id="PF04542"/>
    </source>
</evidence>
<dbReference type="InterPro" id="IPR013325">
    <property type="entry name" value="RNA_pol_sigma_r2"/>
</dbReference>
<dbReference type="InterPro" id="IPR013249">
    <property type="entry name" value="RNA_pol_sigma70_r4_t2"/>
</dbReference>
<dbReference type="GO" id="GO:0006352">
    <property type="term" value="P:DNA-templated transcription initiation"/>
    <property type="evidence" value="ECO:0007669"/>
    <property type="project" value="InterPro"/>
</dbReference>
<dbReference type="InterPro" id="IPR039425">
    <property type="entry name" value="RNA_pol_sigma-70-like"/>
</dbReference>
<keyword evidence="4 6" id="KW-0238">DNA-binding</keyword>
<proteinExistence type="inferred from homology"/>
<dbReference type="SUPFAM" id="SSF88946">
    <property type="entry name" value="Sigma2 domain of RNA polymerase sigma factors"/>
    <property type="match status" value="1"/>
</dbReference>
<dbReference type="GO" id="GO:0003677">
    <property type="term" value="F:DNA binding"/>
    <property type="evidence" value="ECO:0007669"/>
    <property type="project" value="UniProtKB-KW"/>
</dbReference>
<dbReference type="NCBIfam" id="TIGR02937">
    <property type="entry name" value="sigma70-ECF"/>
    <property type="match status" value="1"/>
</dbReference>
<dbReference type="CDD" id="cd06171">
    <property type="entry name" value="Sigma70_r4"/>
    <property type="match status" value="1"/>
</dbReference>
<dbReference type="GO" id="GO:0006950">
    <property type="term" value="P:response to stress"/>
    <property type="evidence" value="ECO:0007669"/>
    <property type="project" value="UniProtKB-ARBA"/>
</dbReference>
<evidence type="ECO:0000259" key="8">
    <source>
        <dbReference type="Pfam" id="PF08281"/>
    </source>
</evidence>
<feature type="domain" description="RNA polymerase sigma-70 region 2" evidence="7">
    <location>
        <begin position="21"/>
        <end position="87"/>
    </location>
</feature>
<evidence type="ECO:0000256" key="6">
    <source>
        <dbReference type="RuleBase" id="RU000716"/>
    </source>
</evidence>
<evidence type="ECO:0000256" key="4">
    <source>
        <dbReference type="ARBA" id="ARBA00023125"/>
    </source>
</evidence>
<dbReference type="EMBL" id="CP019699">
    <property type="protein sequence ID" value="AQS55937.1"/>
    <property type="molecule type" value="Genomic_DNA"/>
</dbReference>
<dbReference type="InterPro" id="IPR014284">
    <property type="entry name" value="RNA_pol_sigma-70_dom"/>
</dbReference>
<keyword evidence="10" id="KW-1185">Reference proteome</keyword>
<evidence type="ECO:0000313" key="10">
    <source>
        <dbReference type="Proteomes" id="UP000188603"/>
    </source>
</evidence>
<dbReference type="Gene3D" id="1.10.10.10">
    <property type="entry name" value="Winged helix-like DNA-binding domain superfamily/Winged helix DNA-binding domain"/>
    <property type="match status" value="1"/>
</dbReference>
<dbReference type="AlphaFoldDB" id="A0A1U9K798"/>
<evidence type="ECO:0000256" key="3">
    <source>
        <dbReference type="ARBA" id="ARBA00023082"/>
    </source>
</evidence>
<dbReference type="KEGG" id="ntr:B0W44_09195"/>
<feature type="domain" description="RNA polymerase sigma factor 70 region 4 type 2" evidence="8">
    <location>
        <begin position="120"/>
        <end position="170"/>
    </location>
</feature>
<name>A0A1U9K798_9BACL</name>
<dbReference type="Proteomes" id="UP000188603">
    <property type="component" value="Chromosome"/>
</dbReference>
<dbReference type="PROSITE" id="PS01063">
    <property type="entry name" value="SIGMA70_ECF"/>
    <property type="match status" value="1"/>
</dbReference>
<evidence type="ECO:0000313" key="9">
    <source>
        <dbReference type="EMBL" id="AQS55937.1"/>
    </source>
</evidence>
<dbReference type="PANTHER" id="PTHR43133">
    <property type="entry name" value="RNA POLYMERASE ECF-TYPE SIGMA FACTO"/>
    <property type="match status" value="1"/>
</dbReference>
<keyword evidence="2 6" id="KW-0805">Transcription regulation</keyword>
<keyword evidence="5 6" id="KW-0804">Transcription</keyword>
<dbReference type="SUPFAM" id="SSF88659">
    <property type="entry name" value="Sigma3 and sigma4 domains of RNA polymerase sigma factors"/>
    <property type="match status" value="1"/>
</dbReference>
<dbReference type="STRING" id="1471761.B0W44_09195"/>
<comment type="similarity">
    <text evidence="1 6">Belongs to the sigma-70 factor family. ECF subfamily.</text>
</comment>
<dbReference type="GO" id="GO:0016987">
    <property type="term" value="F:sigma factor activity"/>
    <property type="evidence" value="ECO:0007669"/>
    <property type="project" value="UniProtKB-KW"/>
</dbReference>
<evidence type="ECO:0000256" key="2">
    <source>
        <dbReference type="ARBA" id="ARBA00023015"/>
    </source>
</evidence>
<gene>
    <name evidence="9" type="ORF">B0W44_09195</name>
</gene>
<evidence type="ECO:0000256" key="1">
    <source>
        <dbReference type="ARBA" id="ARBA00010641"/>
    </source>
</evidence>
<organism evidence="9 10">
    <name type="scientific">Novibacillus thermophilus</name>
    <dbReference type="NCBI Taxonomy" id="1471761"/>
    <lineage>
        <taxon>Bacteria</taxon>
        <taxon>Bacillati</taxon>
        <taxon>Bacillota</taxon>
        <taxon>Bacilli</taxon>
        <taxon>Bacillales</taxon>
        <taxon>Thermoactinomycetaceae</taxon>
        <taxon>Novibacillus</taxon>
    </lineage>
</organism>
<dbReference type="PANTHER" id="PTHR43133:SF51">
    <property type="entry name" value="RNA POLYMERASE SIGMA FACTOR"/>
    <property type="match status" value="1"/>
</dbReference>
<reference evidence="9 10" key="1">
    <citation type="journal article" date="2015" name="Int. J. Syst. Evol. Microbiol.">
        <title>Novibacillus thermophilus gen. nov., sp. nov., a Gram-staining-negative and moderately thermophilic member of the family Thermoactinomycetaceae.</title>
        <authorList>
            <person name="Yang G."/>
            <person name="Chen J."/>
            <person name="Zhou S."/>
        </authorList>
    </citation>
    <scope>NUCLEOTIDE SEQUENCE [LARGE SCALE GENOMIC DNA]</scope>
    <source>
        <strain evidence="9 10">SG-1</strain>
    </source>
</reference>
<keyword evidence="3 6" id="KW-0731">Sigma factor</keyword>
<accession>A0A1U9K798</accession>
<dbReference type="Pfam" id="PF08281">
    <property type="entry name" value="Sigma70_r4_2"/>
    <property type="match status" value="1"/>
</dbReference>
<dbReference type="RefSeq" id="WP_169835507.1">
    <property type="nucleotide sequence ID" value="NZ_CP019699.1"/>
</dbReference>
<evidence type="ECO:0000256" key="5">
    <source>
        <dbReference type="ARBA" id="ARBA00023163"/>
    </source>
</evidence>
<protein>
    <recommendedName>
        <fullName evidence="6">RNA polymerase sigma factor</fullName>
    </recommendedName>
</protein>
<dbReference type="InterPro" id="IPR000838">
    <property type="entry name" value="RNA_pol_sigma70_ECF_CS"/>
</dbReference>
<dbReference type="Gene3D" id="1.10.1740.10">
    <property type="match status" value="1"/>
</dbReference>
<sequence length="198" mass="23374">MTDEELVERAKKGDNRAFRQLVERYEAFVFTKIVHMVKQRELAEDLAQETFLQVYRSLPSFDGRARFSTWLYRIAHHKVIDWTRSRAKKETSKELALRDVYPSDDSLEEQVVNRDTSNRLFLLIHELPQHYRDVLLMYFGQELSVKEIAAQLNVPHKTVQTRIVRGKKRLFQRWQEVNGRDLPGSSRTVVASPQSSKR</sequence>
<dbReference type="InterPro" id="IPR013324">
    <property type="entry name" value="RNA_pol_sigma_r3/r4-like"/>
</dbReference>